<sequence length="332" mass="34807">MILTTPLIERLAREGEVHVVATPANAAVLANHPSVASVIVYDKRNTDAGLTGLRRVAARLRATGASTAYMAQGSWRTAALARLAGVPSVGFDTSAGRWLYSRRVVYRKDWHHAQRLWALASNPGDRSLRAPESMRPSLYPGESDQAQVVALLHAAGVGPSERLIALAPGSVWATKRWPSYDALASELVAGLRAGRVAVLGAASDASLATAIGTAVQQRGGPPILDATGKLSLLGSAALLSRCAVLVTNDSAPLHLASAMNTPTVALFGPTVPAMGFGPLSDRHVVMGRDELTCRPCSAHGGQACPLGHWKCMRDVEPSVVLAQVVRMSGPSQ</sequence>
<dbReference type="GO" id="GO:0009244">
    <property type="term" value="P:lipopolysaccharide core region biosynthetic process"/>
    <property type="evidence" value="ECO:0007669"/>
    <property type="project" value="TreeGrafter"/>
</dbReference>
<evidence type="ECO:0000256" key="1">
    <source>
        <dbReference type="ARBA" id="ARBA00022676"/>
    </source>
</evidence>
<dbReference type="RefSeq" id="WP_171224043.1">
    <property type="nucleotide sequence ID" value="NZ_CP053085.1"/>
</dbReference>
<name>A0A6M4IMH2_9BACT</name>
<evidence type="ECO:0000313" key="3">
    <source>
        <dbReference type="EMBL" id="QJR34616.1"/>
    </source>
</evidence>
<keyword evidence="1" id="KW-0328">Glycosyltransferase</keyword>
<organism evidence="3 4">
    <name type="scientific">Gemmatimonas groenlandica</name>
    <dbReference type="NCBI Taxonomy" id="2732249"/>
    <lineage>
        <taxon>Bacteria</taxon>
        <taxon>Pseudomonadati</taxon>
        <taxon>Gemmatimonadota</taxon>
        <taxon>Gemmatimonadia</taxon>
        <taxon>Gemmatimonadales</taxon>
        <taxon>Gemmatimonadaceae</taxon>
        <taxon>Gemmatimonas</taxon>
    </lineage>
</organism>
<keyword evidence="4" id="KW-1185">Reference proteome</keyword>
<dbReference type="EMBL" id="CP053085">
    <property type="protein sequence ID" value="QJR34616.1"/>
    <property type="molecule type" value="Genomic_DNA"/>
</dbReference>
<reference evidence="3 4" key="1">
    <citation type="submission" date="2020-05" db="EMBL/GenBank/DDBJ databases">
        <title>Complete genome sequence of Gemmatimonas greenlandica TET16.</title>
        <authorList>
            <person name="Zeng Y."/>
        </authorList>
    </citation>
    <scope>NUCLEOTIDE SEQUENCE [LARGE SCALE GENOMIC DNA]</scope>
    <source>
        <strain evidence="3 4">TET16</strain>
    </source>
</reference>
<dbReference type="AlphaFoldDB" id="A0A6M4IMH2"/>
<dbReference type="PANTHER" id="PTHR30160">
    <property type="entry name" value="TETRAACYLDISACCHARIDE 4'-KINASE-RELATED"/>
    <property type="match status" value="1"/>
</dbReference>
<dbReference type="GO" id="GO:0005829">
    <property type="term" value="C:cytosol"/>
    <property type="evidence" value="ECO:0007669"/>
    <property type="project" value="TreeGrafter"/>
</dbReference>
<dbReference type="Gene3D" id="3.40.50.2000">
    <property type="entry name" value="Glycogen Phosphorylase B"/>
    <property type="match status" value="2"/>
</dbReference>
<proteinExistence type="predicted"/>
<accession>A0A6M4IMH2</accession>
<dbReference type="KEGG" id="ggr:HKW67_03325"/>
<evidence type="ECO:0000313" key="4">
    <source>
        <dbReference type="Proteomes" id="UP000500938"/>
    </source>
</evidence>
<dbReference type="InterPro" id="IPR002201">
    <property type="entry name" value="Glyco_trans_9"/>
</dbReference>
<dbReference type="GO" id="GO:0008713">
    <property type="term" value="F:ADP-heptose-lipopolysaccharide heptosyltransferase activity"/>
    <property type="evidence" value="ECO:0007669"/>
    <property type="project" value="TreeGrafter"/>
</dbReference>
<keyword evidence="2 3" id="KW-0808">Transferase</keyword>
<dbReference type="Proteomes" id="UP000500938">
    <property type="component" value="Chromosome"/>
</dbReference>
<protein>
    <submittedName>
        <fullName evidence="3">Glycosyltransferase family 9 protein</fullName>
    </submittedName>
</protein>
<dbReference type="SUPFAM" id="SSF53756">
    <property type="entry name" value="UDP-Glycosyltransferase/glycogen phosphorylase"/>
    <property type="match status" value="1"/>
</dbReference>
<gene>
    <name evidence="3" type="ORF">HKW67_03325</name>
</gene>
<dbReference type="Pfam" id="PF01075">
    <property type="entry name" value="Glyco_transf_9"/>
    <property type="match status" value="1"/>
</dbReference>
<evidence type="ECO:0000256" key="2">
    <source>
        <dbReference type="ARBA" id="ARBA00022679"/>
    </source>
</evidence>
<dbReference type="CDD" id="cd03789">
    <property type="entry name" value="GT9_LPS_heptosyltransferase"/>
    <property type="match status" value="1"/>
</dbReference>
<dbReference type="InterPro" id="IPR051199">
    <property type="entry name" value="LPS_LOS_Heptosyltrfase"/>
</dbReference>